<evidence type="ECO:0000313" key="9">
    <source>
        <dbReference type="Ensembl" id="ENSMSIP00000012388.1"/>
    </source>
</evidence>
<proteinExistence type="predicted"/>
<organism evidence="9 10">
    <name type="scientific">Mus spicilegus</name>
    <name type="common">Mound-building mouse</name>
    <dbReference type="NCBI Taxonomy" id="10103"/>
    <lineage>
        <taxon>Eukaryota</taxon>
        <taxon>Metazoa</taxon>
        <taxon>Chordata</taxon>
        <taxon>Craniata</taxon>
        <taxon>Vertebrata</taxon>
        <taxon>Euteleostomi</taxon>
        <taxon>Mammalia</taxon>
        <taxon>Eutheria</taxon>
        <taxon>Euarchontoglires</taxon>
        <taxon>Glires</taxon>
        <taxon>Rodentia</taxon>
        <taxon>Myomorpha</taxon>
        <taxon>Muroidea</taxon>
        <taxon>Muridae</taxon>
        <taxon>Murinae</taxon>
        <taxon>Mus</taxon>
        <taxon>Mus</taxon>
    </lineage>
</organism>
<dbReference type="PANTHER" id="PTHR31759:SF1">
    <property type="entry name" value="COILED-COIL DOMAIN-CONTAINING PROTEIN 167"/>
    <property type="match status" value="1"/>
</dbReference>
<keyword evidence="6 8" id="KW-0472">Membrane</keyword>
<evidence type="ECO:0000256" key="3">
    <source>
        <dbReference type="ARBA" id="ARBA00022692"/>
    </source>
</evidence>
<dbReference type="PANTHER" id="PTHR31759">
    <property type="entry name" value="COILED-COIL DOMAIN-CONTAINING PROTEIN 167"/>
    <property type="match status" value="1"/>
</dbReference>
<evidence type="ECO:0000256" key="5">
    <source>
        <dbReference type="ARBA" id="ARBA00023054"/>
    </source>
</evidence>
<dbReference type="GeneTree" id="ENSGT00390000010210"/>
<evidence type="ECO:0000313" key="10">
    <source>
        <dbReference type="Proteomes" id="UP000694415"/>
    </source>
</evidence>
<dbReference type="GO" id="GO:0016020">
    <property type="term" value="C:membrane"/>
    <property type="evidence" value="ECO:0007669"/>
    <property type="project" value="UniProtKB-SubCell"/>
</dbReference>
<accession>A0A8C6MTT2</accession>
<protein>
    <recommendedName>
        <fullName evidence="2">Coiled-coil domain-containing protein 167</fullName>
    </recommendedName>
</protein>
<evidence type="ECO:0000256" key="8">
    <source>
        <dbReference type="SAM" id="Phobius"/>
    </source>
</evidence>
<evidence type="ECO:0000256" key="1">
    <source>
        <dbReference type="ARBA" id="ARBA00004167"/>
    </source>
</evidence>
<reference evidence="9" key="2">
    <citation type="submission" date="2025-09" db="UniProtKB">
        <authorList>
            <consortium name="Ensembl"/>
        </authorList>
    </citation>
    <scope>IDENTIFICATION</scope>
</reference>
<dbReference type="Pfam" id="PF15188">
    <property type="entry name" value="CCDC-167"/>
    <property type="match status" value="1"/>
</dbReference>
<feature type="coiled-coil region" evidence="7">
    <location>
        <begin position="27"/>
        <end position="85"/>
    </location>
</feature>
<keyword evidence="10" id="KW-1185">Reference proteome</keyword>
<dbReference type="Ensembl" id="ENSMSIT00000015712.1">
    <property type="protein sequence ID" value="ENSMSIP00000012388.1"/>
    <property type="gene ID" value="ENSMSIG00000010767.1"/>
</dbReference>
<reference evidence="9" key="1">
    <citation type="submission" date="2025-08" db="UniProtKB">
        <authorList>
            <consortium name="Ensembl"/>
        </authorList>
    </citation>
    <scope>IDENTIFICATION</scope>
</reference>
<comment type="subcellular location">
    <subcellularLocation>
        <location evidence="1">Membrane</location>
        <topology evidence="1">Single-pass membrane protein</topology>
    </subcellularLocation>
</comment>
<feature type="transmembrane region" description="Helical" evidence="8">
    <location>
        <begin position="90"/>
        <end position="109"/>
    </location>
</feature>
<keyword evidence="4 8" id="KW-1133">Transmembrane helix</keyword>
<dbReference type="Proteomes" id="UP000694415">
    <property type="component" value="Unplaced"/>
</dbReference>
<evidence type="ECO:0000256" key="7">
    <source>
        <dbReference type="SAM" id="Coils"/>
    </source>
</evidence>
<evidence type="ECO:0000256" key="4">
    <source>
        <dbReference type="ARBA" id="ARBA00022989"/>
    </source>
</evidence>
<keyword evidence="5 7" id="KW-0175">Coiled coil</keyword>
<evidence type="ECO:0000256" key="2">
    <source>
        <dbReference type="ARBA" id="ARBA00022350"/>
    </source>
</evidence>
<evidence type="ECO:0000256" key="6">
    <source>
        <dbReference type="ARBA" id="ARBA00023136"/>
    </source>
</evidence>
<keyword evidence="3 8" id="KW-0812">Transmembrane</keyword>
<dbReference type="AlphaFoldDB" id="A0A8C6MTT2"/>
<sequence>MGWSSAEKTASNMTKKKRESLGVAQEIDGLEEKLSRCRKDLEAVTSQLYRAELSPEDRRSLEKEKHTLMNKASKYEKELKLLRHENRKNTLLSVAIFTVFALLYAYWTIYKQGLRGPWREWNCGDITCADNRQGHEELAQQQLLAEDLLQVLLPLHREALKQSTRPETDNKG</sequence>
<name>A0A8C6MTT2_MUSSI</name>
<dbReference type="InterPro" id="IPR028194">
    <property type="entry name" value="CC167"/>
</dbReference>